<dbReference type="PANTHER" id="PTHR30544">
    <property type="entry name" value="23S RRNA METHYLTRANSFERASE"/>
    <property type="match status" value="1"/>
</dbReference>
<feature type="domain" description="Radical SAM core" evidence="15">
    <location>
        <begin position="98"/>
        <end position="329"/>
    </location>
</feature>
<feature type="binding site" evidence="14">
    <location>
        <position position="119"/>
    </location>
    <ligand>
        <name>[4Fe-4S] cluster</name>
        <dbReference type="ChEBI" id="CHEBI:49883"/>
        <note>4Fe-4S-S-AdoMet</note>
    </ligand>
</feature>
<name>F2NI36_DESAR</name>
<reference evidence="17" key="2">
    <citation type="submission" date="2011-03" db="EMBL/GenBank/DDBJ databases">
        <title>The complete genome of Desulfobacca acetoxidans DSM 11109.</title>
        <authorList>
            <consortium name="US DOE Joint Genome Institute (JGI-PGF)"/>
            <person name="Lucas S."/>
            <person name="Copeland A."/>
            <person name="Lapidus A."/>
            <person name="Bruce D."/>
            <person name="Goodwin L."/>
            <person name="Pitluck S."/>
            <person name="Peters L."/>
            <person name="Kyrpides N."/>
            <person name="Mavromatis K."/>
            <person name="Ivanova N."/>
            <person name="Ovchinnikova G."/>
            <person name="Teshima H."/>
            <person name="Detter J.C."/>
            <person name="Han C."/>
            <person name="Land M."/>
            <person name="Hauser L."/>
            <person name="Markowitz V."/>
            <person name="Cheng J.-F."/>
            <person name="Hugenholtz P."/>
            <person name="Woyke T."/>
            <person name="Wu D."/>
            <person name="Spring S."/>
            <person name="Schueler E."/>
            <person name="Brambilla E."/>
            <person name="Klenk H.-P."/>
            <person name="Eisen J.A."/>
        </authorList>
    </citation>
    <scope>NUCLEOTIDE SEQUENCE [LARGE SCALE GENOMIC DNA]</scope>
    <source>
        <strain evidence="17">ATCC 700848 / DSM 11109 / ASRB2</strain>
    </source>
</reference>
<dbReference type="GO" id="GO:0046872">
    <property type="term" value="F:metal ion binding"/>
    <property type="evidence" value="ECO:0007669"/>
    <property type="project" value="UniProtKB-KW"/>
</dbReference>
<evidence type="ECO:0000256" key="13">
    <source>
        <dbReference type="ARBA" id="ARBA00023157"/>
    </source>
</evidence>
<evidence type="ECO:0000256" key="6">
    <source>
        <dbReference type="ARBA" id="ARBA00022603"/>
    </source>
</evidence>
<dbReference type="GO" id="GO:0000049">
    <property type="term" value="F:tRNA binding"/>
    <property type="evidence" value="ECO:0007669"/>
    <property type="project" value="UniProtKB-UniRule"/>
</dbReference>
<dbReference type="Pfam" id="PF21016">
    <property type="entry name" value="RlmN_N"/>
    <property type="match status" value="1"/>
</dbReference>
<evidence type="ECO:0000256" key="4">
    <source>
        <dbReference type="ARBA" id="ARBA00022490"/>
    </source>
</evidence>
<feature type="active site" description="Proton acceptor" evidence="14">
    <location>
        <position position="92"/>
    </location>
</feature>
<keyword evidence="10 14" id="KW-0479">Metal-binding</keyword>
<feature type="binding site" evidence="14">
    <location>
        <begin position="161"/>
        <end position="162"/>
    </location>
    <ligand>
        <name>S-adenosyl-L-methionine</name>
        <dbReference type="ChEBI" id="CHEBI:59789"/>
    </ligand>
</feature>
<dbReference type="EMBL" id="CP002629">
    <property type="protein sequence ID" value="AEB09662.1"/>
    <property type="molecule type" value="Genomic_DNA"/>
</dbReference>
<dbReference type="PROSITE" id="PS51918">
    <property type="entry name" value="RADICAL_SAM"/>
    <property type="match status" value="1"/>
</dbReference>
<dbReference type="STRING" id="880072.Desac_1822"/>
<comment type="caution">
    <text evidence="14">Lacks conserved residue(s) required for the propagation of feature annotation.</text>
</comment>
<keyword evidence="11 14" id="KW-0408">Iron</keyword>
<evidence type="ECO:0000256" key="14">
    <source>
        <dbReference type="HAMAP-Rule" id="MF_01849"/>
    </source>
</evidence>
<dbReference type="SFLD" id="SFLDS00029">
    <property type="entry name" value="Radical_SAM"/>
    <property type="match status" value="1"/>
</dbReference>
<feature type="binding site" evidence="14">
    <location>
        <begin position="215"/>
        <end position="217"/>
    </location>
    <ligand>
        <name>S-adenosyl-L-methionine</name>
        <dbReference type="ChEBI" id="CHEBI:59789"/>
    </ligand>
</feature>
<dbReference type="GO" id="GO:0002935">
    <property type="term" value="F:tRNA (adenine(37)-C2)-methyltransferase activity"/>
    <property type="evidence" value="ECO:0007669"/>
    <property type="project" value="UniProtKB-UniRule"/>
</dbReference>
<dbReference type="Pfam" id="PF04055">
    <property type="entry name" value="Radical_SAM"/>
    <property type="match status" value="1"/>
</dbReference>
<dbReference type="EC" id="2.1.1.192" evidence="14"/>
<dbReference type="Gene3D" id="1.10.150.530">
    <property type="match status" value="1"/>
</dbReference>
<dbReference type="Proteomes" id="UP000000483">
    <property type="component" value="Chromosome"/>
</dbReference>
<dbReference type="GO" id="GO:0051539">
    <property type="term" value="F:4 iron, 4 sulfur cluster binding"/>
    <property type="evidence" value="ECO:0007669"/>
    <property type="project" value="UniProtKB-UniRule"/>
</dbReference>
<dbReference type="InterPro" id="IPR040072">
    <property type="entry name" value="Methyltransferase_A"/>
</dbReference>
<dbReference type="HOGENOM" id="CLU_029101_2_0_7"/>
<evidence type="ECO:0000313" key="17">
    <source>
        <dbReference type="Proteomes" id="UP000000483"/>
    </source>
</evidence>
<evidence type="ECO:0000256" key="3">
    <source>
        <dbReference type="ARBA" id="ARBA00022485"/>
    </source>
</evidence>
<dbReference type="PIRSF" id="PIRSF006004">
    <property type="entry name" value="CHP00048"/>
    <property type="match status" value="1"/>
</dbReference>
<evidence type="ECO:0000256" key="12">
    <source>
        <dbReference type="ARBA" id="ARBA00023014"/>
    </source>
</evidence>
<dbReference type="GO" id="GO:0070040">
    <property type="term" value="F:rRNA (adenine(2503)-C2-)-methyltransferase activity"/>
    <property type="evidence" value="ECO:0007669"/>
    <property type="project" value="UniProtKB-UniRule"/>
</dbReference>
<comment type="similarity">
    <text evidence="2 14">Belongs to the radical SAM superfamily. RlmN family.</text>
</comment>
<dbReference type="Gene3D" id="3.20.20.70">
    <property type="entry name" value="Aldolase class I"/>
    <property type="match status" value="1"/>
</dbReference>
<dbReference type="InterPro" id="IPR004383">
    <property type="entry name" value="rRNA_lsu_MTrfase_RlmN/Cfr"/>
</dbReference>
<dbReference type="InterPro" id="IPR013785">
    <property type="entry name" value="Aldolase_TIM"/>
</dbReference>
<dbReference type="InterPro" id="IPR007197">
    <property type="entry name" value="rSAM"/>
</dbReference>
<dbReference type="GO" id="GO:0030488">
    <property type="term" value="P:tRNA methylation"/>
    <property type="evidence" value="ECO:0007669"/>
    <property type="project" value="UniProtKB-UniRule"/>
</dbReference>
<dbReference type="SUPFAM" id="SSF102114">
    <property type="entry name" value="Radical SAM enzymes"/>
    <property type="match status" value="1"/>
</dbReference>
<evidence type="ECO:0000256" key="9">
    <source>
        <dbReference type="ARBA" id="ARBA00022694"/>
    </source>
</evidence>
<comment type="catalytic activity">
    <reaction evidence="14">
        <text>adenosine(37) in tRNA + 2 reduced [2Fe-2S]-[ferredoxin] + 2 S-adenosyl-L-methionine = 2-methyladenosine(37) in tRNA + 5'-deoxyadenosine + L-methionine + 2 oxidized [2Fe-2S]-[ferredoxin] + S-adenosyl-L-homocysteine</text>
        <dbReference type="Rhea" id="RHEA:43332"/>
        <dbReference type="Rhea" id="RHEA-COMP:10000"/>
        <dbReference type="Rhea" id="RHEA-COMP:10001"/>
        <dbReference type="Rhea" id="RHEA-COMP:10162"/>
        <dbReference type="Rhea" id="RHEA-COMP:10485"/>
        <dbReference type="ChEBI" id="CHEBI:17319"/>
        <dbReference type="ChEBI" id="CHEBI:33737"/>
        <dbReference type="ChEBI" id="CHEBI:33738"/>
        <dbReference type="ChEBI" id="CHEBI:57844"/>
        <dbReference type="ChEBI" id="CHEBI:57856"/>
        <dbReference type="ChEBI" id="CHEBI:59789"/>
        <dbReference type="ChEBI" id="CHEBI:74411"/>
        <dbReference type="ChEBI" id="CHEBI:74497"/>
        <dbReference type="EC" id="2.1.1.192"/>
    </reaction>
</comment>
<dbReference type="InterPro" id="IPR058240">
    <property type="entry name" value="rSAM_sf"/>
</dbReference>
<keyword evidence="13 14" id="KW-1015">Disulfide bond</keyword>
<comment type="catalytic activity">
    <reaction evidence="14">
        <text>adenosine(2503) in 23S rRNA + 2 reduced [2Fe-2S]-[ferredoxin] + 2 S-adenosyl-L-methionine = 2-methyladenosine(2503) in 23S rRNA + 5'-deoxyadenosine + L-methionine + 2 oxidized [2Fe-2S]-[ferredoxin] + S-adenosyl-L-homocysteine</text>
        <dbReference type="Rhea" id="RHEA:42916"/>
        <dbReference type="Rhea" id="RHEA-COMP:10000"/>
        <dbReference type="Rhea" id="RHEA-COMP:10001"/>
        <dbReference type="Rhea" id="RHEA-COMP:10152"/>
        <dbReference type="Rhea" id="RHEA-COMP:10282"/>
        <dbReference type="ChEBI" id="CHEBI:17319"/>
        <dbReference type="ChEBI" id="CHEBI:33737"/>
        <dbReference type="ChEBI" id="CHEBI:33738"/>
        <dbReference type="ChEBI" id="CHEBI:57844"/>
        <dbReference type="ChEBI" id="CHEBI:57856"/>
        <dbReference type="ChEBI" id="CHEBI:59789"/>
        <dbReference type="ChEBI" id="CHEBI:74411"/>
        <dbReference type="ChEBI" id="CHEBI:74497"/>
        <dbReference type="EC" id="2.1.1.192"/>
    </reaction>
</comment>
<keyword evidence="3 14" id="KW-0004">4Fe-4S</keyword>
<dbReference type="FunFam" id="3.20.20.70:FF:000014">
    <property type="entry name" value="Probable dual-specificity RNA methyltransferase RlmN"/>
    <property type="match status" value="1"/>
</dbReference>
<dbReference type="GO" id="GO:0019843">
    <property type="term" value="F:rRNA binding"/>
    <property type="evidence" value="ECO:0007669"/>
    <property type="project" value="UniProtKB-UniRule"/>
</dbReference>
<dbReference type="InterPro" id="IPR027492">
    <property type="entry name" value="RNA_MTrfase_RlmN"/>
</dbReference>
<reference evidence="16 17" key="1">
    <citation type="journal article" date="2011" name="Stand. Genomic Sci.">
        <title>Complete genome sequence of the acetate-degrading sulfate reducer Desulfobacca acetoxidans type strain (ASRB2).</title>
        <authorList>
            <person name="Goker M."/>
            <person name="Teshima H."/>
            <person name="Lapidus A."/>
            <person name="Nolan M."/>
            <person name="Lucas S."/>
            <person name="Hammon N."/>
            <person name="Deshpande S."/>
            <person name="Cheng J.F."/>
            <person name="Tapia R."/>
            <person name="Han C."/>
            <person name="Goodwin L."/>
            <person name="Pitluck S."/>
            <person name="Huntemann M."/>
            <person name="Liolios K."/>
            <person name="Ivanova N."/>
            <person name="Pagani I."/>
            <person name="Mavromatis K."/>
            <person name="Ovchinikova G."/>
            <person name="Pati A."/>
            <person name="Chen A."/>
            <person name="Palaniappan K."/>
            <person name="Land M."/>
            <person name="Hauser L."/>
            <person name="Brambilla E.M."/>
            <person name="Rohde M."/>
            <person name="Spring S."/>
            <person name="Detter J.C."/>
            <person name="Woyke T."/>
            <person name="Bristow J."/>
            <person name="Eisen J.A."/>
            <person name="Markowitz V."/>
            <person name="Hugenholtz P."/>
            <person name="Kyrpides N.C."/>
            <person name="Klenk H.P."/>
        </authorList>
    </citation>
    <scope>NUCLEOTIDE SEQUENCE [LARGE SCALE GENOMIC DNA]</scope>
    <source>
        <strain evidence="17">ATCC 700848 / DSM 11109 / ASRB2</strain>
    </source>
</reference>
<dbReference type="GO" id="GO:0005737">
    <property type="term" value="C:cytoplasm"/>
    <property type="evidence" value="ECO:0007669"/>
    <property type="project" value="UniProtKB-SubCell"/>
</dbReference>
<protein>
    <recommendedName>
        <fullName evidence="14">Probable dual-specificity RNA methyltransferase RlmN</fullName>
        <ecNumber evidence="14">2.1.1.192</ecNumber>
    </recommendedName>
    <alternativeName>
        <fullName evidence="14">23S rRNA (adenine(2503)-C(2))-methyltransferase</fullName>
    </alternativeName>
    <alternativeName>
        <fullName evidence="14">23S rRNA m2A2503 methyltransferase</fullName>
    </alternativeName>
    <alternativeName>
        <fullName evidence="14">Ribosomal RNA large subunit methyltransferase N</fullName>
    </alternativeName>
    <alternativeName>
        <fullName evidence="14">tRNA (adenine(37)-C(2))-methyltransferase</fullName>
    </alternativeName>
    <alternativeName>
        <fullName evidence="14">tRNA m2A37 methyltransferase</fullName>
    </alternativeName>
</protein>
<evidence type="ECO:0000313" key="16">
    <source>
        <dbReference type="EMBL" id="AEB09662.1"/>
    </source>
</evidence>
<keyword evidence="6 14" id="KW-0489">Methyltransferase</keyword>
<feature type="binding site" evidence="14">
    <location>
        <position position="116"/>
    </location>
    <ligand>
        <name>[4Fe-4S] cluster</name>
        <dbReference type="ChEBI" id="CHEBI:49883"/>
        <note>4Fe-4S-S-AdoMet</note>
    </ligand>
</feature>
<feature type="active site" description="S-methylcysteine intermediate" evidence="14">
    <location>
        <position position="334"/>
    </location>
</feature>
<keyword evidence="12 14" id="KW-0411">Iron-sulfur</keyword>
<keyword evidence="17" id="KW-1185">Reference proteome</keyword>
<keyword evidence="8 14" id="KW-0949">S-adenosyl-L-methionine</keyword>
<dbReference type="SFLD" id="SFLDF00275">
    <property type="entry name" value="adenosine_C2_methyltransferase"/>
    <property type="match status" value="1"/>
</dbReference>
<comment type="subcellular location">
    <subcellularLocation>
        <location evidence="1 14">Cytoplasm</location>
    </subcellularLocation>
</comment>
<comment type="cofactor">
    <cofactor evidence="14">
        <name>[4Fe-4S] cluster</name>
        <dbReference type="ChEBI" id="CHEBI:49883"/>
    </cofactor>
    <text evidence="14">Binds 1 [4Fe-4S] cluster. The cluster is coordinated with 3 cysteines and an exchangeable S-adenosyl-L-methionine.</text>
</comment>
<dbReference type="NCBIfam" id="TIGR00048">
    <property type="entry name" value="rRNA_mod_RlmN"/>
    <property type="match status" value="1"/>
</dbReference>
<gene>
    <name evidence="14" type="primary">rlmN</name>
    <name evidence="16" type="ordered locus">Desac_1822</name>
</gene>
<keyword evidence="4 14" id="KW-0963">Cytoplasm</keyword>
<proteinExistence type="inferred from homology"/>
<dbReference type="KEGG" id="dao:Desac_1822"/>
<feature type="binding site" evidence="14">
    <location>
        <position position="193"/>
    </location>
    <ligand>
        <name>S-adenosyl-L-methionine</name>
        <dbReference type="ChEBI" id="CHEBI:59789"/>
    </ligand>
</feature>
<evidence type="ECO:0000256" key="5">
    <source>
        <dbReference type="ARBA" id="ARBA00022552"/>
    </source>
</evidence>
<comment type="function">
    <text evidence="14">Specifically methylates position 2 of adenine 2503 in 23S rRNA and position 2 of adenine 37 in tRNAs.</text>
</comment>
<accession>F2NI36</accession>
<dbReference type="PANTHER" id="PTHR30544:SF5">
    <property type="entry name" value="RADICAL SAM CORE DOMAIN-CONTAINING PROTEIN"/>
    <property type="match status" value="1"/>
</dbReference>
<evidence type="ECO:0000256" key="8">
    <source>
        <dbReference type="ARBA" id="ARBA00022691"/>
    </source>
</evidence>
<organism evidence="16 17">
    <name type="scientific">Desulfobacca acetoxidans (strain ATCC 700848 / DSM 11109 / ASRB2)</name>
    <dbReference type="NCBI Taxonomy" id="880072"/>
    <lineage>
        <taxon>Bacteria</taxon>
        <taxon>Pseudomonadati</taxon>
        <taxon>Thermodesulfobacteriota</taxon>
        <taxon>Desulfobaccia</taxon>
        <taxon>Desulfobaccales</taxon>
        <taxon>Desulfobaccaceae</taxon>
        <taxon>Desulfobacca</taxon>
    </lineage>
</organism>
<evidence type="ECO:0000256" key="2">
    <source>
        <dbReference type="ARBA" id="ARBA00007544"/>
    </source>
</evidence>
<evidence type="ECO:0000256" key="1">
    <source>
        <dbReference type="ARBA" id="ARBA00004496"/>
    </source>
</evidence>
<dbReference type="HAMAP" id="MF_01849">
    <property type="entry name" value="RNA_methyltr_RlmN"/>
    <property type="match status" value="1"/>
</dbReference>
<dbReference type="SFLD" id="SFLDG01062">
    <property type="entry name" value="methyltransferase_(Class_A)"/>
    <property type="match status" value="1"/>
</dbReference>
<dbReference type="CDD" id="cd01335">
    <property type="entry name" value="Radical_SAM"/>
    <property type="match status" value="1"/>
</dbReference>
<evidence type="ECO:0000259" key="15">
    <source>
        <dbReference type="PROSITE" id="PS51918"/>
    </source>
</evidence>
<keyword evidence="5 14" id="KW-0698">rRNA processing</keyword>
<keyword evidence="7 14" id="KW-0808">Transferase</keyword>
<dbReference type="AlphaFoldDB" id="F2NI36"/>
<evidence type="ECO:0000256" key="7">
    <source>
        <dbReference type="ARBA" id="ARBA00022679"/>
    </source>
</evidence>
<comment type="miscellaneous">
    <text evidence="14">Reaction proceeds by a ping-pong mechanism involving intermediate methylation of a conserved cysteine residue.</text>
</comment>
<dbReference type="OrthoDB" id="9793973at2"/>
<dbReference type="GO" id="GO:0070475">
    <property type="term" value="P:rRNA base methylation"/>
    <property type="evidence" value="ECO:0007669"/>
    <property type="project" value="UniProtKB-UniRule"/>
</dbReference>
<feature type="binding site" evidence="14">
    <location>
        <position position="112"/>
    </location>
    <ligand>
        <name>[4Fe-4S] cluster</name>
        <dbReference type="ChEBI" id="CHEBI:49883"/>
        <note>4Fe-4S-S-AdoMet</note>
    </ligand>
</feature>
<dbReference type="eggNOG" id="COG0820">
    <property type="taxonomic scope" value="Bacteria"/>
</dbReference>
<feature type="binding site" evidence="14">
    <location>
        <position position="291"/>
    </location>
    <ligand>
        <name>S-adenosyl-L-methionine</name>
        <dbReference type="ChEBI" id="CHEBI:59789"/>
    </ligand>
</feature>
<evidence type="ECO:0000256" key="10">
    <source>
        <dbReference type="ARBA" id="ARBA00022723"/>
    </source>
</evidence>
<keyword evidence="9 14" id="KW-0819">tRNA processing</keyword>
<sequence>MSDLINLKELTQTDFEQLMVSWGQAPFRARQVQKWLFKGATEFNAMTDIGKEVRHLLQEKSYISQLALLARRRSADGSEKFSFGLSDGEVIESVLIPENDHYTLCLSSQVGCAQGCRFCLTGRRGLTRNLSPAEIINQVLAARSLVGKRQAISNLVFMGMGEPLDNFANLVKALTIILAPWGLNFSYRRVTVSTVGLAPLIPALGHAIRVNLAVSLNAPNDALRSQLMPVNRKYPLAQIIEACRAFPLPPHRRITFCYVLLQGINDTPSHARELSRLLQGFRAKINLIPFNPDSCLPFKRPTPEAVLAFQDILIQKHYTTLIRESRGADISAACGQLAGEVQRDIPPVIH</sequence>
<evidence type="ECO:0000256" key="11">
    <source>
        <dbReference type="ARBA" id="ARBA00023004"/>
    </source>
</evidence>
<dbReference type="InterPro" id="IPR048641">
    <property type="entry name" value="RlmN_N"/>
</dbReference>